<protein>
    <recommendedName>
        <fullName evidence="2">DUF1918 domain-containing protein</fullName>
    </recommendedName>
</protein>
<name>A0A1D8G9Z7_9ACTN</name>
<evidence type="ECO:0000256" key="1">
    <source>
        <dbReference type="SAM" id="MobiDB-lite"/>
    </source>
</evidence>
<proteinExistence type="predicted"/>
<feature type="compositionally biased region" description="Low complexity" evidence="1">
    <location>
        <begin position="7"/>
        <end position="26"/>
    </location>
</feature>
<dbReference type="PATRIC" id="fig|285473.5.peg.5448"/>
<feature type="region of interest" description="Disordered" evidence="1">
    <location>
        <begin position="1"/>
        <end position="42"/>
    </location>
</feature>
<evidence type="ECO:0000259" key="2">
    <source>
        <dbReference type="Pfam" id="PF08940"/>
    </source>
</evidence>
<feature type="domain" description="DUF1918" evidence="2">
    <location>
        <begin position="39"/>
        <end position="96"/>
    </location>
</feature>
<organism evidence="3 4">
    <name type="scientific">Streptomyces rubrolavendulae</name>
    <dbReference type="NCBI Taxonomy" id="285473"/>
    <lineage>
        <taxon>Bacteria</taxon>
        <taxon>Bacillati</taxon>
        <taxon>Actinomycetota</taxon>
        <taxon>Actinomycetes</taxon>
        <taxon>Kitasatosporales</taxon>
        <taxon>Streptomycetaceae</taxon>
        <taxon>Streptomyces</taxon>
    </lineage>
</organism>
<accession>A0A1D8G9Z7</accession>
<dbReference type="EMBL" id="CP017316">
    <property type="protein sequence ID" value="AOT62279.1"/>
    <property type="molecule type" value="Genomic_DNA"/>
</dbReference>
<dbReference type="InterPro" id="IPR015035">
    <property type="entry name" value="DUF1918"/>
</dbReference>
<dbReference type="Gene3D" id="2.30.30.440">
    <property type="entry name" value="Domain of unknown function DUF1918"/>
    <property type="match status" value="1"/>
</dbReference>
<keyword evidence="4" id="KW-1185">Reference proteome</keyword>
<evidence type="ECO:0000313" key="4">
    <source>
        <dbReference type="Proteomes" id="UP000095349"/>
    </source>
</evidence>
<evidence type="ECO:0000313" key="3">
    <source>
        <dbReference type="EMBL" id="AOT62279.1"/>
    </source>
</evidence>
<dbReference type="RefSeq" id="WP_223844590.1">
    <property type="nucleotide sequence ID" value="NZ_CP017316.1"/>
</dbReference>
<reference evidence="3 4" key="1">
    <citation type="submission" date="2016-09" db="EMBL/GenBank/DDBJ databases">
        <title>Streptomyces rubrolavendulae MJM4426 Genome sequencing and assembly.</title>
        <authorList>
            <person name="Kim J.-G."/>
        </authorList>
    </citation>
    <scope>NUCLEOTIDE SEQUENCE [LARGE SCALE GENOMIC DNA]</scope>
    <source>
        <strain evidence="3 4">MJM4426</strain>
    </source>
</reference>
<dbReference type="Proteomes" id="UP000095349">
    <property type="component" value="Chromosome"/>
</dbReference>
<dbReference type="STRING" id="285473.A4G23_05174"/>
<dbReference type="KEGG" id="srn:A4G23_05174"/>
<dbReference type="Pfam" id="PF08940">
    <property type="entry name" value="DUF1918"/>
    <property type="match status" value="1"/>
</dbReference>
<dbReference type="AlphaFoldDB" id="A0A1D8G9Z7"/>
<sequence length="106" mass="11181">MTRPTVGGPDPAGTEPADADPPTDAGAGPGGAPATGRSMRARVGDRIMVQGPGVGKVRRDGEVVGVRHDDGSPPFDVRWSDNGRVTLYFPGPDAHIHHYEHPRHDD</sequence>
<gene>
    <name evidence="3" type="ORF">A4G23_05174</name>
</gene>
<dbReference type="SUPFAM" id="SSF50118">
    <property type="entry name" value="Cell growth inhibitor/plasmid maintenance toxic component"/>
    <property type="match status" value="1"/>
</dbReference>
<dbReference type="GeneID" id="91407180"/>